<dbReference type="EMBL" id="CP002059">
    <property type="protein sequence ID" value="ADI64769.1"/>
    <property type="molecule type" value="Genomic_DNA"/>
</dbReference>
<dbReference type="SUPFAM" id="SSF54285">
    <property type="entry name" value="MoaD/ThiS"/>
    <property type="match status" value="1"/>
</dbReference>
<organism evidence="1 2">
    <name type="scientific">Nostoc azollae (strain 0708)</name>
    <name type="common">Anabaena azollae (strain 0708)</name>
    <dbReference type="NCBI Taxonomy" id="551115"/>
    <lineage>
        <taxon>Bacteria</taxon>
        <taxon>Bacillati</taxon>
        <taxon>Cyanobacteriota</taxon>
        <taxon>Cyanophyceae</taxon>
        <taxon>Nostocales</taxon>
        <taxon>Nostocaceae</taxon>
        <taxon>Trichormus</taxon>
    </lineage>
</organism>
<dbReference type="InterPro" id="IPR052045">
    <property type="entry name" value="Sulfur_Carrier/Prot_Modifier"/>
</dbReference>
<dbReference type="Proteomes" id="UP000001511">
    <property type="component" value="Chromosome"/>
</dbReference>
<dbReference type="HOGENOM" id="CLU_114601_1_0_3"/>
<accession>D7E192</accession>
<sequence>MAVTVLVPTALQKFTNNQASLECSGSNISELFDSLEEACPGIKSRLCDEAGKPRRFLNLYVNSEDIRFLQHTETPLKDGDEVSIVPAVAGG</sequence>
<dbReference type="STRING" id="551115.Aazo_2961"/>
<evidence type="ECO:0000313" key="2">
    <source>
        <dbReference type="Proteomes" id="UP000001511"/>
    </source>
</evidence>
<dbReference type="KEGG" id="naz:Aazo_2961"/>
<keyword evidence="2" id="KW-1185">Reference proteome</keyword>
<name>D7E192_NOSA0</name>
<dbReference type="InterPro" id="IPR003749">
    <property type="entry name" value="ThiS/MoaD-like"/>
</dbReference>
<dbReference type="Gene3D" id="3.10.20.30">
    <property type="match status" value="1"/>
</dbReference>
<dbReference type="PANTHER" id="PTHR38031">
    <property type="entry name" value="SULFUR CARRIER PROTEIN SLR0821-RELATED"/>
    <property type="match status" value="1"/>
</dbReference>
<dbReference type="CDD" id="cd17074">
    <property type="entry name" value="Ubl_CysO_like"/>
    <property type="match status" value="1"/>
</dbReference>
<proteinExistence type="predicted"/>
<dbReference type="eggNOG" id="COG1977">
    <property type="taxonomic scope" value="Bacteria"/>
</dbReference>
<dbReference type="PANTHER" id="PTHR38031:SF1">
    <property type="entry name" value="SULFUR CARRIER PROTEIN CYSO"/>
    <property type="match status" value="1"/>
</dbReference>
<dbReference type="AlphaFoldDB" id="D7E192"/>
<dbReference type="InterPro" id="IPR016155">
    <property type="entry name" value="Mopterin_synth/thiamin_S_b"/>
</dbReference>
<reference evidence="1 2" key="1">
    <citation type="journal article" date="2010" name="PLoS ONE">
        <title>Genome erosion in a nitrogen-fixing vertically transmitted endosymbiotic multicellular cyanobacterium.</title>
        <authorList>
            <person name="Ran L."/>
            <person name="Larsson J."/>
            <person name="Vigil-Stenman T."/>
            <person name="Nylander J.A."/>
            <person name="Ininbergs K."/>
            <person name="Zheng W.W."/>
            <person name="Lapidus A."/>
            <person name="Lowry S."/>
            <person name="Haselkorn R."/>
            <person name="Bergman B."/>
        </authorList>
    </citation>
    <scope>NUCLEOTIDE SEQUENCE [LARGE SCALE GENOMIC DNA]</scope>
    <source>
        <strain evidence="1 2">0708</strain>
    </source>
</reference>
<evidence type="ECO:0000313" key="1">
    <source>
        <dbReference type="EMBL" id="ADI64769.1"/>
    </source>
</evidence>
<dbReference type="RefSeq" id="WP_013191785.1">
    <property type="nucleotide sequence ID" value="NC_014248.1"/>
</dbReference>
<dbReference type="Pfam" id="PF02597">
    <property type="entry name" value="ThiS"/>
    <property type="match status" value="1"/>
</dbReference>
<dbReference type="InterPro" id="IPR012675">
    <property type="entry name" value="Beta-grasp_dom_sf"/>
</dbReference>
<protein>
    <submittedName>
        <fullName evidence="1">ThiamineS protein</fullName>
    </submittedName>
</protein>
<gene>
    <name evidence="1" type="ordered locus">Aazo_2961</name>
</gene>
<dbReference type="OrthoDB" id="9156098at2"/>